<dbReference type="CDD" id="cd00519">
    <property type="entry name" value="Lipase_3"/>
    <property type="match status" value="1"/>
</dbReference>
<reference evidence="4" key="2">
    <citation type="submission" date="2020-10" db="UniProtKB">
        <authorList>
            <consortium name="WormBaseParasite"/>
        </authorList>
    </citation>
    <scope>IDENTIFICATION</scope>
</reference>
<evidence type="ECO:0000256" key="1">
    <source>
        <dbReference type="SAM" id="SignalP"/>
    </source>
</evidence>
<feature type="signal peptide" evidence="1">
    <location>
        <begin position="1"/>
        <end position="15"/>
    </location>
</feature>
<protein>
    <submittedName>
        <fullName evidence="4">Lipase_3 domain-containing protein</fullName>
    </submittedName>
</protein>
<evidence type="ECO:0000313" key="3">
    <source>
        <dbReference type="Proteomes" id="UP000492821"/>
    </source>
</evidence>
<name>A0A7E4UPD6_PANRE</name>
<dbReference type="InterPro" id="IPR002921">
    <property type="entry name" value="Fungal_lipase-type"/>
</dbReference>
<dbReference type="PANTHER" id="PTHR45908">
    <property type="entry name" value="PROTEIN CBG11750-RELATED"/>
    <property type="match status" value="1"/>
</dbReference>
<feature type="chain" id="PRO_5028855856" evidence="1">
    <location>
        <begin position="16"/>
        <end position="294"/>
    </location>
</feature>
<dbReference type="AlphaFoldDB" id="A0A7E4UPD6"/>
<keyword evidence="3" id="KW-1185">Reference proteome</keyword>
<reference evidence="3" key="1">
    <citation type="journal article" date="2013" name="Genetics">
        <title>The draft genome and transcriptome of Panagrellus redivivus are shaped by the harsh demands of a free-living lifestyle.</title>
        <authorList>
            <person name="Srinivasan J."/>
            <person name="Dillman A.R."/>
            <person name="Macchietto M.G."/>
            <person name="Heikkinen L."/>
            <person name="Lakso M."/>
            <person name="Fracchia K.M."/>
            <person name="Antoshechkin I."/>
            <person name="Mortazavi A."/>
            <person name="Wong G."/>
            <person name="Sternberg P.W."/>
        </authorList>
    </citation>
    <scope>NUCLEOTIDE SEQUENCE [LARGE SCALE GENOMIC DNA]</scope>
    <source>
        <strain evidence="3">MT8872</strain>
    </source>
</reference>
<dbReference type="SUPFAM" id="SSF53474">
    <property type="entry name" value="alpha/beta-Hydrolases"/>
    <property type="match status" value="1"/>
</dbReference>
<dbReference type="InterPro" id="IPR029058">
    <property type="entry name" value="AB_hydrolase_fold"/>
</dbReference>
<sequence length="294" mass="32136">MFLLLPLSLLAVASATGINYNDTLARTRFWPLAGAAFGENPAQCVNSLYNMDAEFIGQYNVVCDETNVDTCSAYLAILPTERAILLAFRGTNTHGELTQEVNVTFYQPARPFVGGGLVNPFFFDAHLALVQNTSLGADFQRVTSENQGFALWVTGHSLGAALASVAAGTIAAERLYPSNAILLVAFGQPRTGNQAYADAIDRLVPNTWRVVHRGDLVTQLPPKGFKGYWHHGTEVWYNNDMSEGSPYKVCPKDDSNDCSDSLLWYNAEDHGTYFDVSLQSFSQNGCSQVTTNQV</sequence>
<dbReference type="PANTHER" id="PTHR45908:SF18">
    <property type="entry name" value="FUNGAL LIPASE-LIKE DOMAIN-CONTAINING PROTEIN"/>
    <property type="match status" value="1"/>
</dbReference>
<evidence type="ECO:0000259" key="2">
    <source>
        <dbReference type="Pfam" id="PF01764"/>
    </source>
</evidence>
<dbReference type="GO" id="GO:0006629">
    <property type="term" value="P:lipid metabolic process"/>
    <property type="evidence" value="ECO:0007669"/>
    <property type="project" value="InterPro"/>
</dbReference>
<accession>A0A7E4UPD6</accession>
<dbReference type="WBParaSite" id="Pan_g11191.t1">
    <property type="protein sequence ID" value="Pan_g11191.t1"/>
    <property type="gene ID" value="Pan_g11191"/>
</dbReference>
<dbReference type="Gene3D" id="3.40.50.1820">
    <property type="entry name" value="alpha/beta hydrolase"/>
    <property type="match status" value="1"/>
</dbReference>
<dbReference type="Pfam" id="PF01764">
    <property type="entry name" value="Lipase_3"/>
    <property type="match status" value="1"/>
</dbReference>
<dbReference type="Proteomes" id="UP000492821">
    <property type="component" value="Unassembled WGS sequence"/>
</dbReference>
<feature type="domain" description="Fungal lipase-type" evidence="2">
    <location>
        <begin position="86"/>
        <end position="223"/>
    </location>
</feature>
<evidence type="ECO:0000313" key="4">
    <source>
        <dbReference type="WBParaSite" id="Pan_g11191.t1"/>
    </source>
</evidence>
<organism evidence="3 4">
    <name type="scientific">Panagrellus redivivus</name>
    <name type="common">Microworm</name>
    <dbReference type="NCBI Taxonomy" id="6233"/>
    <lineage>
        <taxon>Eukaryota</taxon>
        <taxon>Metazoa</taxon>
        <taxon>Ecdysozoa</taxon>
        <taxon>Nematoda</taxon>
        <taxon>Chromadorea</taxon>
        <taxon>Rhabditida</taxon>
        <taxon>Tylenchina</taxon>
        <taxon>Panagrolaimomorpha</taxon>
        <taxon>Panagrolaimoidea</taxon>
        <taxon>Panagrolaimidae</taxon>
        <taxon>Panagrellus</taxon>
    </lineage>
</organism>
<keyword evidence="1" id="KW-0732">Signal</keyword>
<proteinExistence type="predicted"/>